<evidence type="ECO:0000313" key="6">
    <source>
        <dbReference type="Proteomes" id="UP001058271"/>
    </source>
</evidence>
<dbReference type="Pfam" id="PF11774">
    <property type="entry name" value="Lsr2"/>
    <property type="match status" value="1"/>
</dbReference>
<dbReference type="InterPro" id="IPR055370">
    <property type="entry name" value="Lsr2_DNA-bd"/>
</dbReference>
<evidence type="ECO:0000259" key="4">
    <source>
        <dbReference type="Pfam" id="PF23359"/>
    </source>
</evidence>
<dbReference type="Proteomes" id="UP001058271">
    <property type="component" value="Chromosome"/>
</dbReference>
<proteinExistence type="predicted"/>
<dbReference type="EMBL" id="CP073721">
    <property type="protein sequence ID" value="UWZ38416.1"/>
    <property type="molecule type" value="Genomic_DNA"/>
</dbReference>
<organism evidence="5 6">
    <name type="scientific">Dactylosporangium roseum</name>
    <dbReference type="NCBI Taxonomy" id="47989"/>
    <lineage>
        <taxon>Bacteria</taxon>
        <taxon>Bacillati</taxon>
        <taxon>Actinomycetota</taxon>
        <taxon>Actinomycetes</taxon>
        <taxon>Micromonosporales</taxon>
        <taxon>Micromonosporaceae</taxon>
        <taxon>Dactylosporangium</taxon>
    </lineage>
</organism>
<accession>A0ABY5ZA18</accession>
<feature type="domain" description="Lsr2 DNA-binding" evidence="4">
    <location>
        <begin position="81"/>
        <end position="115"/>
    </location>
</feature>
<protein>
    <submittedName>
        <fullName evidence="5">Lsr2 family protein</fullName>
    </submittedName>
</protein>
<feature type="compositionally biased region" description="Basic and acidic residues" evidence="2">
    <location>
        <begin position="72"/>
        <end position="84"/>
    </location>
</feature>
<dbReference type="Pfam" id="PF23359">
    <property type="entry name" value="Lsr2_DNA-bd"/>
    <property type="match status" value="1"/>
</dbReference>
<evidence type="ECO:0000313" key="5">
    <source>
        <dbReference type="EMBL" id="UWZ38416.1"/>
    </source>
</evidence>
<name>A0ABY5ZA18_9ACTN</name>
<dbReference type="RefSeq" id="WP_260727780.1">
    <property type="nucleotide sequence ID" value="NZ_BAAABS010000033.1"/>
</dbReference>
<dbReference type="Gene3D" id="3.30.60.230">
    <property type="entry name" value="Lsr2, dimerization domain"/>
    <property type="match status" value="1"/>
</dbReference>
<evidence type="ECO:0000256" key="1">
    <source>
        <dbReference type="ARBA" id="ARBA00023125"/>
    </source>
</evidence>
<evidence type="ECO:0000256" key="2">
    <source>
        <dbReference type="SAM" id="MobiDB-lite"/>
    </source>
</evidence>
<evidence type="ECO:0000259" key="3">
    <source>
        <dbReference type="Pfam" id="PF11774"/>
    </source>
</evidence>
<dbReference type="Gene3D" id="4.10.320.10">
    <property type="entry name" value="E3-binding domain"/>
    <property type="match status" value="1"/>
</dbReference>
<keyword evidence="1" id="KW-0238">DNA-binding</keyword>
<sequence length="127" mass="14570">MARRVIHTLVDDLDGGPADESLTFELDGIRYEIDLSTTNAHLLRESLEPYVTVARKVGRGGVVGTSRGRSYLPERDSRRVSRERNRAIREWGQRRGLDVADRGRMSRELVSQFEAERREQQADRDDS</sequence>
<gene>
    <name evidence="5" type="ORF">Drose_09325</name>
</gene>
<feature type="domain" description="Lsr2 dimerization" evidence="3">
    <location>
        <begin position="1"/>
        <end position="58"/>
    </location>
</feature>
<keyword evidence="6" id="KW-1185">Reference proteome</keyword>
<dbReference type="InterPro" id="IPR042261">
    <property type="entry name" value="Lsr2-like_dimerization"/>
</dbReference>
<dbReference type="InterPro" id="IPR024412">
    <property type="entry name" value="Lsr2_dim_dom"/>
</dbReference>
<dbReference type="InterPro" id="IPR036625">
    <property type="entry name" value="E3-bd_dom_sf"/>
</dbReference>
<reference evidence="5" key="1">
    <citation type="submission" date="2021-04" db="EMBL/GenBank/DDBJ databases">
        <title>Biosynthetic gene clusters of Dactylosporangioum roseum.</title>
        <authorList>
            <person name="Hartkoorn R.C."/>
            <person name="Beaudoing E."/>
            <person name="Hot D."/>
            <person name="Moureu S."/>
        </authorList>
    </citation>
    <scope>NUCLEOTIDE SEQUENCE</scope>
    <source>
        <strain evidence="5">NRRL B-16295</strain>
    </source>
</reference>
<feature type="region of interest" description="Disordered" evidence="2">
    <location>
        <begin position="64"/>
        <end position="84"/>
    </location>
</feature>